<sequence>MQSHTTLIARTVLLALGLGALLLLSGCSVTPHANLGLDVNYYNGGFHVRPEAHVGISGRPN</sequence>
<organism evidence="1 2">
    <name type="scientific">Pseudomaricurvus hydrocarbonicus</name>
    <dbReference type="NCBI Taxonomy" id="1470433"/>
    <lineage>
        <taxon>Bacteria</taxon>
        <taxon>Pseudomonadati</taxon>
        <taxon>Pseudomonadota</taxon>
        <taxon>Gammaproteobacteria</taxon>
        <taxon>Cellvibrionales</taxon>
        <taxon>Cellvibrionaceae</taxon>
        <taxon>Pseudomaricurvus</taxon>
    </lineage>
</organism>
<dbReference type="Proteomes" id="UP000787472">
    <property type="component" value="Unassembled WGS sequence"/>
</dbReference>
<dbReference type="AlphaFoldDB" id="A0A9E5MQ81"/>
<dbReference type="RefSeq" id="WP_167192282.1">
    <property type="nucleotide sequence ID" value="NZ_JAAONZ010000029.1"/>
</dbReference>
<evidence type="ECO:0000313" key="2">
    <source>
        <dbReference type="Proteomes" id="UP000787472"/>
    </source>
</evidence>
<proteinExistence type="predicted"/>
<keyword evidence="2" id="KW-1185">Reference proteome</keyword>
<gene>
    <name evidence="1" type="ORF">G8770_22610</name>
</gene>
<accession>A0A9E5MQ81</accession>
<comment type="caution">
    <text evidence="1">The sequence shown here is derived from an EMBL/GenBank/DDBJ whole genome shotgun (WGS) entry which is preliminary data.</text>
</comment>
<dbReference type="EMBL" id="JAAONZ010000029">
    <property type="protein sequence ID" value="NHO68354.1"/>
    <property type="molecule type" value="Genomic_DNA"/>
</dbReference>
<evidence type="ECO:0000313" key="1">
    <source>
        <dbReference type="EMBL" id="NHO68354.1"/>
    </source>
</evidence>
<reference evidence="1" key="1">
    <citation type="submission" date="2020-03" db="EMBL/GenBank/DDBJ databases">
        <authorList>
            <person name="Guo F."/>
        </authorList>
    </citation>
    <scope>NUCLEOTIDE SEQUENCE</scope>
    <source>
        <strain evidence="1">JCM 30134</strain>
    </source>
</reference>
<name>A0A9E5MQ81_9GAMM</name>
<protein>
    <submittedName>
        <fullName evidence="1">Uncharacterized protein</fullName>
    </submittedName>
</protein>